<dbReference type="InterPro" id="IPR013517">
    <property type="entry name" value="FG-GAP"/>
</dbReference>
<name>A0ABX2AR73_9BACT</name>
<keyword evidence="4" id="KW-1185">Reference proteome</keyword>
<proteinExistence type="predicted"/>
<reference evidence="3 4" key="1">
    <citation type="submission" date="2020-05" db="EMBL/GenBank/DDBJ databases">
        <title>Distinct polysaccharide utilization as determinants for interspecies competition between intestinal Prevotella spp.</title>
        <authorList>
            <person name="Galvez E.J.C."/>
            <person name="Iljazovic A."/>
            <person name="Strowig T."/>
        </authorList>
    </citation>
    <scope>NUCLEOTIDE SEQUENCE [LARGE SCALE GENOMIC DNA]</scope>
    <source>
        <strain evidence="3 4">PMUR</strain>
    </source>
</reference>
<sequence>MNSSVLRNGRHKKECLPIIKDTESIGKEYEGADLPEKIHNYLKECYKRWGSGLFVLLGGDTNIVPVRQYHGSTEERKSFDHNPSDFYYADLESDWNTNRNHIYAERGVDYVRGTILCFVGRAPVENKTETTIFINKVLAYEKMNSTSIDKSYLMNHLAVYGYTVKDSSSPPLHGSGKEAIDHYLATYTKLNKWYLFDHYNCKCNQHDDKTQYSTGEELNRNSFISALNNGGNSGLNHFHIVYHMDHSHPEYMGASKKDKSEQIFISDVDELANGKHLHIIISGGCNPANFEYDCIAKHFINNSNGGAVAFIGNANNGYAYEHAQYKCFLNSIYKENIINLGMILNKLATDTNYPSDSESSTPDNLRLHLLGDPEMPVWSAVPQELDVSVTPPDITTGKNKIKVRIENLPEGEEATVCLMKDAEAYTSVVVSDTKEHSFSFTPKTGGKMKITVTARNFIPKVFNIPIKFNHANQMSISRIKNFKGRIGTGNTVDLNIVLKNTGRQTANNVIARLTTQSPYINIQNDRLAYNTIDMGSEKEINERFKVSVAPDAPEIMRNDWNSVCFYLDIINEETGTVDIDTFRVDIVSHKARIDKISRRIIDSKYAIPLAGDKIELDLSYVLLGKDIEGNKTISNRITWKAVSENPNIQNLMILNSVCSFNISENYQQGNRLPVRIRLLYDNIIHDSINFDASVLTPIADISKVKGKSTDHSISFYWSTMSHAPKYNIYRSDSENGTYTKLNKLPLKTRYYEDNGLSEYSTFYYKFSALTSSNMESELSQPIKAWTLYPMTMKKRTFTKGLYAYDSEVSVADIDLDGKKEIVLNSYNTSHNSMTDIIVLKPDGSEPYGTKDATEPCTGFAHNDVCHTALPTVADLHGNGEFSVVSFSLGTDDTGKYNAVCYSAQDKDGDGRPDRKWLQQTGVPAYRAAVVTDIDRPADTKGRKEIILLSNDRSIMIFNADGTLLRQFGENIAGHYGCPAVADLDGDGYKEIICGDGSGNIHVWRHDGSTYLRSPFFTRNGHNLMSSPVVCDLDGDGQKDIVIASRDHTSYIYAIRQDGTCIGAFDSNAASPAAIEYAGYASGEGLDHAVTVGDINGDGKLEVTALGAHKVRAWDNNGKMIFDTPVPGLFKSKEWATHLQPPLLADVDGDSKTDIVFNNGQRIYAIHADGTEMKGFPLTTTGDMIGSVCVADIDADGRNEIISADRAGYITTWKTQGTTVVWGRTRFDTGFTGEYRPGAADPTVITGNTEWQGGDSPCDIYVGKGRLLVSKGRILDLDNFSRIIVTEGATLEIDGGEIKDADILIKAGGTLRIKNNGTVRIAKYGRLDSEPGAIMEIYGGEVK</sequence>
<evidence type="ECO:0000313" key="3">
    <source>
        <dbReference type="EMBL" id="NPD93047.1"/>
    </source>
</evidence>
<evidence type="ECO:0000313" key="4">
    <source>
        <dbReference type="Proteomes" id="UP000714420"/>
    </source>
</evidence>
<comment type="caution">
    <text evidence="3">The sequence shown here is derived from an EMBL/GenBank/DDBJ whole genome shotgun (WGS) entry which is preliminary data.</text>
</comment>
<dbReference type="SUPFAM" id="SSF69318">
    <property type="entry name" value="Integrin alpha N-terminal domain"/>
    <property type="match status" value="1"/>
</dbReference>
<dbReference type="InterPro" id="IPR028994">
    <property type="entry name" value="Integrin_alpha_N"/>
</dbReference>
<dbReference type="InterPro" id="IPR036116">
    <property type="entry name" value="FN3_sf"/>
</dbReference>
<dbReference type="InterPro" id="IPR013783">
    <property type="entry name" value="Ig-like_fold"/>
</dbReference>
<dbReference type="PROSITE" id="PS50853">
    <property type="entry name" value="FN3"/>
    <property type="match status" value="1"/>
</dbReference>
<dbReference type="InterPro" id="IPR029030">
    <property type="entry name" value="Caspase-like_dom_sf"/>
</dbReference>
<dbReference type="InterPro" id="IPR029031">
    <property type="entry name" value="Gingipain_N_sf"/>
</dbReference>
<dbReference type="Gene3D" id="2.130.10.130">
    <property type="entry name" value="Integrin alpha, N-terminal"/>
    <property type="match status" value="1"/>
</dbReference>
<dbReference type="EMBL" id="JABKKF010000015">
    <property type="protein sequence ID" value="NPD93047.1"/>
    <property type="molecule type" value="Genomic_DNA"/>
</dbReference>
<dbReference type="Gene3D" id="3.40.50.10390">
    <property type="entry name" value="Gingipain r, domain 1"/>
    <property type="match status" value="1"/>
</dbReference>
<dbReference type="InterPro" id="IPR003961">
    <property type="entry name" value="FN3_dom"/>
</dbReference>
<feature type="domain" description="Fibronectin type-III" evidence="2">
    <location>
        <begin position="697"/>
        <end position="789"/>
    </location>
</feature>
<evidence type="ECO:0000256" key="1">
    <source>
        <dbReference type="ARBA" id="ARBA00022729"/>
    </source>
</evidence>
<dbReference type="Gene3D" id="2.60.40.10">
    <property type="entry name" value="Immunoglobulins"/>
    <property type="match status" value="2"/>
</dbReference>
<dbReference type="RefSeq" id="WP_172276953.1">
    <property type="nucleotide sequence ID" value="NZ_CASGMU010000025.1"/>
</dbReference>
<dbReference type="SUPFAM" id="SSF52129">
    <property type="entry name" value="Caspase-like"/>
    <property type="match status" value="1"/>
</dbReference>
<dbReference type="InterPro" id="IPR001769">
    <property type="entry name" value="Gingipain"/>
</dbReference>
<dbReference type="PANTHER" id="PTHR44103:SF1">
    <property type="entry name" value="PROPROTEIN CONVERTASE P"/>
    <property type="match status" value="1"/>
</dbReference>
<keyword evidence="1" id="KW-0732">Signal</keyword>
<dbReference type="PANTHER" id="PTHR44103">
    <property type="entry name" value="PROPROTEIN CONVERTASE P"/>
    <property type="match status" value="1"/>
</dbReference>
<dbReference type="Pfam" id="PF13517">
    <property type="entry name" value="FG-GAP_3"/>
    <property type="match status" value="2"/>
</dbReference>
<accession>A0ABX2AR73</accession>
<dbReference type="Proteomes" id="UP000714420">
    <property type="component" value="Unassembled WGS sequence"/>
</dbReference>
<dbReference type="SUPFAM" id="SSF49265">
    <property type="entry name" value="Fibronectin type III"/>
    <property type="match status" value="1"/>
</dbReference>
<organism evidence="3 4">
    <name type="scientific">Xylanibacter muris</name>
    <dbReference type="NCBI Taxonomy" id="2736290"/>
    <lineage>
        <taxon>Bacteria</taxon>
        <taxon>Pseudomonadati</taxon>
        <taxon>Bacteroidota</taxon>
        <taxon>Bacteroidia</taxon>
        <taxon>Bacteroidales</taxon>
        <taxon>Prevotellaceae</taxon>
        <taxon>Xylanibacter</taxon>
    </lineage>
</organism>
<evidence type="ECO:0000259" key="2">
    <source>
        <dbReference type="PROSITE" id="PS50853"/>
    </source>
</evidence>
<dbReference type="Gene3D" id="3.40.50.1460">
    <property type="match status" value="1"/>
</dbReference>
<protein>
    <recommendedName>
        <fullName evidence="2">Fibronectin type-III domain-containing protein</fullName>
    </recommendedName>
</protein>
<dbReference type="Pfam" id="PF01364">
    <property type="entry name" value="Peptidase_C25"/>
    <property type="match status" value="1"/>
</dbReference>
<gene>
    <name evidence="3" type="ORF">HPS56_12005</name>
</gene>